<protein>
    <recommendedName>
        <fullName evidence="6">Protein kinase domain-containing protein</fullName>
    </recommendedName>
</protein>
<feature type="region of interest" description="Disordered" evidence="5">
    <location>
        <begin position="25"/>
        <end position="59"/>
    </location>
</feature>
<dbReference type="GO" id="GO:0004674">
    <property type="term" value="F:protein serine/threonine kinase activity"/>
    <property type="evidence" value="ECO:0007669"/>
    <property type="project" value="UniProtKB-KW"/>
</dbReference>
<dbReference type="EMBL" id="KZ302050">
    <property type="protein sequence ID" value="PFH48794.1"/>
    <property type="molecule type" value="Genomic_DNA"/>
</dbReference>
<feature type="region of interest" description="Disordered" evidence="5">
    <location>
        <begin position="588"/>
        <end position="626"/>
    </location>
</feature>
<keyword evidence="1" id="KW-0723">Serine/threonine-protein kinase</keyword>
<feature type="compositionally biased region" description="Basic and acidic residues" evidence="5">
    <location>
        <begin position="826"/>
        <end position="843"/>
    </location>
</feature>
<dbReference type="PROSITE" id="PS00107">
    <property type="entry name" value="PROTEIN_KINASE_ATP"/>
    <property type="match status" value="1"/>
</dbReference>
<dbReference type="GO" id="GO:0007166">
    <property type="term" value="P:cell surface receptor signaling pathway"/>
    <property type="evidence" value="ECO:0007669"/>
    <property type="project" value="InterPro"/>
</dbReference>
<dbReference type="InterPro" id="IPR000719">
    <property type="entry name" value="Prot_kinase_dom"/>
</dbReference>
<sequence length="1202" mass="133878">MDSSFLITRSISAVGRIDDAFVKWRSEDSQTPPDKSPSGWWNKGSQKRKETVPQEPLPGWKQTGQRVVQAAASVLGNTKDVAHEVLSTGVDLLELAPLPGLAPAARTLLEIWNALETVDMNRTACLRLTERCAEILLSVREEIREAGDVVGEDLAVPIAKLVESFAQVHSLLQKLNRRPFIKRYLKRDEILRQIAECDKALTDALGMFSLSIQLRILRQIQASETQRQLDTRAILDSVISASSPSNALRLSGVQAVEETTVIPSSSTPSQLSPVSLSQDAGDSSNIVASPSAVQGPLLAVNDVPHLSLSPARVLPALREIHSRQNTLDAAKDTTDLRLLMSRAIQTSSDAQLLDILQITRDEMPEAIKTLQRALEKLIERENVSDVSASEGGAQSPPEPSSEPPRMDGRPGFFARRMTLKSFKGQETPNLKRSKTVASGASKETNAASSKSSETRRVRDTLDREFIESGLDALRRMSRGLETTLPSWTITRYEVDREVKIGMGFFSDVYKGKWRGRTVAIKVLAETTPRKLFVNEVEIWKSLHHPNVLELYGASSATSDPPWFFVSPYTKHGSLPQYLRQLILDSGGSPHSLTPPGSISHRRRSSPGRRLDESPHRDSLSGSLGSNLASHDRPLGISGIPKQWNLYRFMHEIAKGMEYLHNVKVIRGDVEVCGILHGDLKAANVLVDDQFHCVISDFGQSEMKSEAYRISGMPLPHGTLRWQAPELMAGACDLTPAMDVYAFAICCVEILLMGRMPWLLHDDNDVRRFVLDWDQRPSIPDNAPFNSAALRELIQSCWARDPSQRPAFTNIVQELKFIRRNAGQNPDEVHTPSKPEAPQDERSSRPSPDMRPVALPAIPSRSSEEVRRPHHSLEHTHVEDAVSDENHHRSQHVLYSSTEPSSRASSLFTHTASSSEESLLFLGRSGYESPAPHDNLMLERKNEMRYRMLLNHDFHRSLILPLWRPSLIKLGAVGYLSRPSGQFVTLFNAFAPERSPLETVKNLPSLHGYGKVVCGSQREDKRNAALRGLDLIAGLLTFRNTESRSVSRRHSFSLRSGHKSAYLCTETTIYRYMEKLDAPKRWFKANVDRILAIFSSEHLITKEDLFLIIGTLNSPDYALFVSHKHPDSQVHFNVFSAPRNGQPWGMFTTETGLSPRSGGPDYEETNTVAPLSSSHISTVGDGWHSVLLARLRFKPDISEPTSL</sequence>
<proteinExistence type="predicted"/>
<feature type="compositionally biased region" description="Basic and acidic residues" evidence="5">
    <location>
        <begin position="861"/>
        <end position="887"/>
    </location>
</feature>
<feature type="region of interest" description="Disordered" evidence="5">
    <location>
        <begin position="423"/>
        <end position="457"/>
    </location>
</feature>
<feature type="binding site" evidence="4">
    <location>
        <position position="530"/>
    </location>
    <ligand>
        <name>ATP</name>
        <dbReference type="ChEBI" id="CHEBI:30616"/>
    </ligand>
</feature>
<accession>A0A2A9NHJ6</accession>
<dbReference type="STRING" id="703135.A0A2A9NHJ6"/>
<evidence type="ECO:0000256" key="4">
    <source>
        <dbReference type="PROSITE-ProRule" id="PRU10141"/>
    </source>
</evidence>
<dbReference type="Gene3D" id="1.10.510.10">
    <property type="entry name" value="Transferase(Phosphotransferase) domain 1"/>
    <property type="match status" value="1"/>
</dbReference>
<dbReference type="InterPro" id="IPR051681">
    <property type="entry name" value="Ser/Thr_Kinases-Pseudokinases"/>
</dbReference>
<dbReference type="InterPro" id="IPR001245">
    <property type="entry name" value="Ser-Thr/Tyr_kinase_cat_dom"/>
</dbReference>
<feature type="region of interest" description="Disordered" evidence="5">
    <location>
        <begin position="822"/>
        <end position="908"/>
    </location>
</feature>
<dbReference type="InterPro" id="IPR011009">
    <property type="entry name" value="Kinase-like_dom_sf"/>
</dbReference>
<evidence type="ECO:0000256" key="3">
    <source>
        <dbReference type="ARBA" id="ARBA00022840"/>
    </source>
</evidence>
<dbReference type="Gene3D" id="1.20.930.20">
    <property type="entry name" value="Adaptor protein Cbl, N-terminal domain"/>
    <property type="match status" value="1"/>
</dbReference>
<keyword evidence="1" id="KW-0808">Transferase</keyword>
<keyword evidence="2 4" id="KW-0547">Nucleotide-binding</keyword>
<dbReference type="Gene3D" id="3.30.200.20">
    <property type="entry name" value="Phosphorylase Kinase, domain 1"/>
    <property type="match status" value="1"/>
</dbReference>
<feature type="compositionally biased region" description="Low complexity" evidence="5">
    <location>
        <begin position="263"/>
        <end position="278"/>
    </location>
</feature>
<evidence type="ECO:0000313" key="8">
    <source>
        <dbReference type="Proteomes" id="UP000242287"/>
    </source>
</evidence>
<feature type="region of interest" description="Disordered" evidence="5">
    <location>
        <begin position="261"/>
        <end position="283"/>
    </location>
</feature>
<name>A0A2A9NHJ6_9AGAR</name>
<dbReference type="InterPro" id="IPR036537">
    <property type="entry name" value="Adaptor_Cbl_N_dom_sf"/>
</dbReference>
<dbReference type="OrthoDB" id="1668230at2759"/>
<feature type="region of interest" description="Disordered" evidence="5">
    <location>
        <begin position="383"/>
        <end position="411"/>
    </location>
</feature>
<dbReference type="InterPro" id="IPR059179">
    <property type="entry name" value="MLKL-like_MCAfunc"/>
</dbReference>
<feature type="domain" description="Protein kinase" evidence="6">
    <location>
        <begin position="494"/>
        <end position="817"/>
    </location>
</feature>
<dbReference type="GO" id="GO:0005524">
    <property type="term" value="F:ATP binding"/>
    <property type="evidence" value="ECO:0007669"/>
    <property type="project" value="UniProtKB-UniRule"/>
</dbReference>
<evidence type="ECO:0000313" key="7">
    <source>
        <dbReference type="EMBL" id="PFH48794.1"/>
    </source>
</evidence>
<dbReference type="PROSITE" id="PS00108">
    <property type="entry name" value="PROTEIN_KINASE_ST"/>
    <property type="match status" value="1"/>
</dbReference>
<dbReference type="AlphaFoldDB" id="A0A2A9NHJ6"/>
<dbReference type="SUPFAM" id="SSF56112">
    <property type="entry name" value="Protein kinase-like (PK-like)"/>
    <property type="match status" value="1"/>
</dbReference>
<evidence type="ECO:0000256" key="2">
    <source>
        <dbReference type="ARBA" id="ARBA00022741"/>
    </source>
</evidence>
<dbReference type="InterPro" id="IPR017441">
    <property type="entry name" value="Protein_kinase_ATP_BS"/>
</dbReference>
<evidence type="ECO:0000256" key="5">
    <source>
        <dbReference type="SAM" id="MobiDB-lite"/>
    </source>
</evidence>
<evidence type="ECO:0000259" key="6">
    <source>
        <dbReference type="PROSITE" id="PS50011"/>
    </source>
</evidence>
<keyword evidence="1" id="KW-0418">Kinase</keyword>
<evidence type="ECO:0000256" key="1">
    <source>
        <dbReference type="ARBA" id="ARBA00022527"/>
    </source>
</evidence>
<gene>
    <name evidence="7" type="ORF">AMATHDRAFT_64627</name>
</gene>
<dbReference type="InterPro" id="IPR008271">
    <property type="entry name" value="Ser/Thr_kinase_AS"/>
</dbReference>
<dbReference type="PANTHER" id="PTHR44329">
    <property type="entry name" value="SERINE/THREONINE-PROTEIN KINASE TNNI3K-RELATED"/>
    <property type="match status" value="1"/>
</dbReference>
<feature type="compositionally biased region" description="Polar residues" evidence="5">
    <location>
        <begin position="424"/>
        <end position="451"/>
    </location>
</feature>
<feature type="compositionally biased region" description="Polar residues" evidence="5">
    <location>
        <begin position="892"/>
        <end position="908"/>
    </location>
</feature>
<dbReference type="Proteomes" id="UP000242287">
    <property type="component" value="Unassembled WGS sequence"/>
</dbReference>
<dbReference type="PROSITE" id="PS50011">
    <property type="entry name" value="PROTEIN_KINASE_DOM"/>
    <property type="match status" value="1"/>
</dbReference>
<dbReference type="CDD" id="cd21037">
    <property type="entry name" value="MLKL_NTD"/>
    <property type="match status" value="1"/>
</dbReference>
<dbReference type="SMART" id="SM00220">
    <property type="entry name" value="S_TKc"/>
    <property type="match status" value="1"/>
</dbReference>
<organism evidence="7 8">
    <name type="scientific">Amanita thiersii Skay4041</name>
    <dbReference type="NCBI Taxonomy" id="703135"/>
    <lineage>
        <taxon>Eukaryota</taxon>
        <taxon>Fungi</taxon>
        <taxon>Dikarya</taxon>
        <taxon>Basidiomycota</taxon>
        <taxon>Agaricomycotina</taxon>
        <taxon>Agaricomycetes</taxon>
        <taxon>Agaricomycetidae</taxon>
        <taxon>Agaricales</taxon>
        <taxon>Pluteineae</taxon>
        <taxon>Amanitaceae</taxon>
        <taxon>Amanita</taxon>
    </lineage>
</organism>
<feature type="compositionally biased region" description="Basic and acidic residues" evidence="5">
    <location>
        <begin position="608"/>
        <end position="618"/>
    </location>
</feature>
<keyword evidence="3 4" id="KW-0067">ATP-binding</keyword>
<dbReference type="Pfam" id="PF07714">
    <property type="entry name" value="PK_Tyr_Ser-Thr"/>
    <property type="match status" value="1"/>
</dbReference>
<keyword evidence="8" id="KW-1185">Reference proteome</keyword>
<reference evidence="7 8" key="1">
    <citation type="submission" date="2014-02" db="EMBL/GenBank/DDBJ databases">
        <title>Transposable element dynamics among asymbiotic and ectomycorrhizal Amanita fungi.</title>
        <authorList>
            <consortium name="DOE Joint Genome Institute"/>
            <person name="Hess J."/>
            <person name="Skrede I."/>
            <person name="Wolfe B."/>
            <person name="LaButti K."/>
            <person name="Ohm R.A."/>
            <person name="Grigoriev I.V."/>
            <person name="Pringle A."/>
        </authorList>
    </citation>
    <scope>NUCLEOTIDE SEQUENCE [LARGE SCALE GENOMIC DNA]</scope>
    <source>
        <strain evidence="7 8">SKay4041</strain>
    </source>
</reference>